<organism evidence="2 3">
    <name type="scientific">Salicibibacter halophilus</name>
    <dbReference type="NCBI Taxonomy" id="2502791"/>
    <lineage>
        <taxon>Bacteria</taxon>
        <taxon>Bacillati</taxon>
        <taxon>Bacillota</taxon>
        <taxon>Bacilli</taxon>
        <taxon>Bacillales</taxon>
        <taxon>Bacillaceae</taxon>
        <taxon>Salicibibacter</taxon>
    </lineage>
</organism>
<reference evidence="3" key="1">
    <citation type="submission" date="2019-01" db="EMBL/GenBank/DDBJ databases">
        <title>Genomic analysis of Salicibibacter sp. NKC3-5.</title>
        <authorList>
            <person name="Oh Y.J."/>
        </authorList>
    </citation>
    <scope>NUCLEOTIDE SEQUENCE [LARGE SCALE GENOMIC DNA]</scope>
    <source>
        <strain evidence="3">NKC3-5</strain>
    </source>
</reference>
<dbReference type="PANTHER" id="PTHR35335">
    <property type="entry name" value="UPF0716 PROTEIN FXSA"/>
    <property type="match status" value="1"/>
</dbReference>
<protein>
    <submittedName>
        <fullName evidence="2">FxsA family protein</fullName>
    </submittedName>
</protein>
<dbReference type="InterPro" id="IPR007313">
    <property type="entry name" value="FxsA"/>
</dbReference>
<gene>
    <name evidence="2" type="ORF">EPH95_08110</name>
</gene>
<evidence type="ECO:0000256" key="1">
    <source>
        <dbReference type="SAM" id="Phobius"/>
    </source>
</evidence>
<evidence type="ECO:0000313" key="2">
    <source>
        <dbReference type="EMBL" id="QDI91153.1"/>
    </source>
</evidence>
<dbReference type="KEGG" id="sale:EPH95_08110"/>
<dbReference type="NCBIfam" id="NF008528">
    <property type="entry name" value="PRK11463.1-2"/>
    <property type="match status" value="1"/>
</dbReference>
<dbReference type="AlphaFoldDB" id="A0A514LH24"/>
<keyword evidence="1" id="KW-0812">Transmembrane</keyword>
<feature type="transmembrane region" description="Helical" evidence="1">
    <location>
        <begin position="47"/>
        <end position="65"/>
    </location>
</feature>
<dbReference type="Pfam" id="PF04186">
    <property type="entry name" value="FxsA"/>
    <property type="match status" value="1"/>
</dbReference>
<keyword evidence="1" id="KW-1133">Transmembrane helix</keyword>
<keyword evidence="1" id="KW-0472">Membrane</keyword>
<feature type="transmembrane region" description="Helical" evidence="1">
    <location>
        <begin position="115"/>
        <end position="134"/>
    </location>
</feature>
<feature type="transmembrane region" description="Helical" evidence="1">
    <location>
        <begin position="20"/>
        <end position="41"/>
    </location>
</feature>
<accession>A0A514LH24</accession>
<keyword evidence="3" id="KW-1185">Reference proteome</keyword>
<dbReference type="EMBL" id="CP035485">
    <property type="protein sequence ID" value="QDI91153.1"/>
    <property type="molecule type" value="Genomic_DNA"/>
</dbReference>
<dbReference type="Proteomes" id="UP000319756">
    <property type="component" value="Chromosome"/>
</dbReference>
<dbReference type="GO" id="GO:0016020">
    <property type="term" value="C:membrane"/>
    <property type="evidence" value="ECO:0007669"/>
    <property type="project" value="InterPro"/>
</dbReference>
<dbReference type="PANTHER" id="PTHR35335:SF1">
    <property type="entry name" value="UPF0716 PROTEIN FXSA"/>
    <property type="match status" value="1"/>
</dbReference>
<proteinExistence type="predicted"/>
<evidence type="ECO:0000313" key="3">
    <source>
        <dbReference type="Proteomes" id="UP000319756"/>
    </source>
</evidence>
<sequence>MKRIRKLWPVYWRKGGLFLARVFVFLLLAIPIIEIIAIWLVGRAIGFLPTLFLLLLTSVIGVWLARREGRQTWQVLQLQIQNRQTPTGIALDGICILFGGFLLVAPGFLTDLLGFMLILPFTRTYIKGFVRYFFNKVLINRNFMVIRRW</sequence>
<feature type="transmembrane region" description="Helical" evidence="1">
    <location>
        <begin position="86"/>
        <end position="109"/>
    </location>
</feature>
<name>A0A514LH24_9BACI</name>